<protein>
    <submittedName>
        <fullName evidence="2">Uncharacterized protein</fullName>
    </submittedName>
</protein>
<feature type="region of interest" description="Disordered" evidence="1">
    <location>
        <begin position="1"/>
        <end position="26"/>
    </location>
</feature>
<sequence length="120" mass="12337">MTPKLWPAKVVSRTAGNPSELSERKTGTVEAVAAAMEDGGCSGRGRGWGEAEMRREVREGGEAAAAAREEGDGGCGYPSPAGNYPEWDDGYAGTDASAGGGGTDYEDQGEMGAIFDAWGE</sequence>
<feature type="region of interest" description="Disordered" evidence="1">
    <location>
        <begin position="61"/>
        <end position="108"/>
    </location>
</feature>
<reference evidence="2" key="1">
    <citation type="journal article" date="2010" name="J. Integr. Plant Biol.">
        <title>Insights into the bamboo genome: syntenic relationships to rice and sorghum.</title>
        <authorList>
            <person name="Gui Y.J."/>
            <person name="Zhou Y."/>
            <person name="Wang Y."/>
            <person name="Wang S."/>
            <person name="Wang S.Y."/>
            <person name="Hu Y."/>
            <person name="Bo S.P."/>
            <person name="Chen H."/>
            <person name="Zhou C.P."/>
            <person name="Ma N.X."/>
            <person name="Zhang T.Z."/>
            <person name="Fan L.J."/>
        </authorList>
    </citation>
    <scope>NUCLEOTIDE SEQUENCE</scope>
    <source>
        <tissue evidence="2">Shoot</tissue>
    </source>
</reference>
<evidence type="ECO:0000313" key="2">
    <source>
        <dbReference type="EMBL" id="ADB85314.1"/>
    </source>
</evidence>
<evidence type="ECO:0000256" key="1">
    <source>
        <dbReference type="SAM" id="MobiDB-lite"/>
    </source>
</evidence>
<feature type="compositionally biased region" description="Basic and acidic residues" evidence="1">
    <location>
        <begin position="61"/>
        <end position="71"/>
    </location>
</feature>
<dbReference type="EMBL" id="GQ252833">
    <property type="protein sequence ID" value="ADB85314.1"/>
    <property type="molecule type" value="Genomic_DNA"/>
</dbReference>
<accession>D3IVH4</accession>
<organism evidence="2">
    <name type="scientific">Phyllostachys edulis</name>
    <name type="common">Tortoise shell bamboo</name>
    <name type="synonym">Bambusa edulis</name>
    <dbReference type="NCBI Taxonomy" id="38705"/>
    <lineage>
        <taxon>Eukaryota</taxon>
        <taxon>Viridiplantae</taxon>
        <taxon>Streptophyta</taxon>
        <taxon>Embryophyta</taxon>
        <taxon>Tracheophyta</taxon>
        <taxon>Spermatophyta</taxon>
        <taxon>Magnoliopsida</taxon>
        <taxon>Liliopsida</taxon>
        <taxon>Poales</taxon>
        <taxon>Poaceae</taxon>
        <taxon>BOP clade</taxon>
        <taxon>Bambusoideae</taxon>
        <taxon>Arundinarodae</taxon>
        <taxon>Arundinarieae</taxon>
        <taxon>Arundinariinae</taxon>
        <taxon>Phyllostachys</taxon>
    </lineage>
</organism>
<name>D3IVH4_PHYED</name>
<dbReference type="AlphaFoldDB" id="D3IVH4"/>
<proteinExistence type="predicted"/>